<dbReference type="AlphaFoldDB" id="A0A5C6PQI0"/>
<evidence type="ECO:0000313" key="2">
    <source>
        <dbReference type="Proteomes" id="UP000324091"/>
    </source>
</evidence>
<protein>
    <submittedName>
        <fullName evidence="1">Uncharacterized protein</fullName>
    </submittedName>
</protein>
<proteinExistence type="predicted"/>
<gene>
    <name evidence="1" type="ORF">D4764_01G0008630</name>
</gene>
<comment type="caution">
    <text evidence="1">The sequence shown here is derived from an EMBL/GenBank/DDBJ whole genome shotgun (WGS) entry which is preliminary data.</text>
</comment>
<evidence type="ECO:0000313" key="1">
    <source>
        <dbReference type="EMBL" id="TWW81048.1"/>
    </source>
</evidence>
<name>A0A5C6PQI0_9TELE</name>
<reference evidence="1 2" key="1">
    <citation type="submission" date="2019-04" db="EMBL/GenBank/DDBJ databases">
        <title>Chromosome genome assembly for Takifugu flavidus.</title>
        <authorList>
            <person name="Xiao S."/>
        </authorList>
    </citation>
    <scope>NUCLEOTIDE SEQUENCE [LARGE SCALE GENOMIC DNA]</scope>
    <source>
        <strain evidence="1">HTHZ2018</strain>
        <tissue evidence="1">Muscle</tissue>
    </source>
</reference>
<sequence>MAEAGGESAVLGWNMSHRLHDYKTEIPMHVLGHFKSTLTRNEGMALVTDRLRKDVKKMIAVATVPFLSLISFQRRLSSPRLGSAQCRGPRDCRCLLLLPLPSGY</sequence>
<organism evidence="1 2">
    <name type="scientific">Takifugu flavidus</name>
    <name type="common">sansaifugu</name>
    <dbReference type="NCBI Taxonomy" id="433684"/>
    <lineage>
        <taxon>Eukaryota</taxon>
        <taxon>Metazoa</taxon>
        <taxon>Chordata</taxon>
        <taxon>Craniata</taxon>
        <taxon>Vertebrata</taxon>
        <taxon>Euteleostomi</taxon>
        <taxon>Actinopterygii</taxon>
        <taxon>Neopterygii</taxon>
        <taxon>Teleostei</taxon>
        <taxon>Neoteleostei</taxon>
        <taxon>Acanthomorphata</taxon>
        <taxon>Eupercaria</taxon>
        <taxon>Tetraodontiformes</taxon>
        <taxon>Tetradontoidea</taxon>
        <taxon>Tetraodontidae</taxon>
        <taxon>Takifugu</taxon>
    </lineage>
</organism>
<keyword evidence="2" id="KW-1185">Reference proteome</keyword>
<accession>A0A5C6PQI0</accession>
<dbReference type="Proteomes" id="UP000324091">
    <property type="component" value="Chromosome 1"/>
</dbReference>
<dbReference type="EMBL" id="RHFK02000001">
    <property type="protein sequence ID" value="TWW81048.1"/>
    <property type="molecule type" value="Genomic_DNA"/>
</dbReference>